<dbReference type="EMBL" id="AP022606">
    <property type="protein sequence ID" value="BBZ14716.1"/>
    <property type="molecule type" value="Genomic_DNA"/>
</dbReference>
<sequence>MYHDGGGGGGLHSLVATMCDMLGSHCAELTPGVATIAAKTAAPARTNLIVVASPARLIPDLELMPVSGL</sequence>
<keyword evidence="2" id="KW-1185">Reference proteome</keyword>
<protein>
    <submittedName>
        <fullName evidence="1">Uncharacterized protein</fullName>
    </submittedName>
</protein>
<name>A0ABM7KUF4_9MYCO</name>
<organism evidence="1 2">
    <name type="scientific">Mycobacterium branderi</name>
    <dbReference type="NCBI Taxonomy" id="43348"/>
    <lineage>
        <taxon>Bacteria</taxon>
        <taxon>Bacillati</taxon>
        <taxon>Actinomycetota</taxon>
        <taxon>Actinomycetes</taxon>
        <taxon>Mycobacteriales</taxon>
        <taxon>Mycobacteriaceae</taxon>
        <taxon>Mycobacterium</taxon>
    </lineage>
</organism>
<evidence type="ECO:0000313" key="2">
    <source>
        <dbReference type="Proteomes" id="UP000467379"/>
    </source>
</evidence>
<accession>A0ABM7KUF4</accession>
<reference evidence="1 2" key="1">
    <citation type="journal article" date="2019" name="Emerg. Microbes Infect.">
        <title>Comprehensive subspecies identification of 175 nontuberculous mycobacteria species based on 7547 genomic profiles.</title>
        <authorList>
            <person name="Matsumoto Y."/>
            <person name="Kinjo T."/>
            <person name="Motooka D."/>
            <person name="Nabeya D."/>
            <person name="Jung N."/>
            <person name="Uechi K."/>
            <person name="Horii T."/>
            <person name="Iida T."/>
            <person name="Fujita J."/>
            <person name="Nakamura S."/>
        </authorList>
    </citation>
    <scope>NUCLEOTIDE SEQUENCE [LARGE SCALE GENOMIC DNA]</scope>
    <source>
        <strain evidence="1 2">JCM 12687</strain>
    </source>
</reference>
<evidence type="ECO:0000313" key="1">
    <source>
        <dbReference type="EMBL" id="BBZ14716.1"/>
    </source>
</evidence>
<proteinExistence type="predicted"/>
<dbReference type="Proteomes" id="UP000467379">
    <property type="component" value="Chromosome"/>
</dbReference>
<gene>
    <name evidence="1" type="ORF">MBRA_49110</name>
</gene>